<keyword evidence="3" id="KW-0735">Signal-anchor</keyword>
<dbReference type="GO" id="GO:0015020">
    <property type="term" value="F:glucuronosyltransferase activity"/>
    <property type="evidence" value="ECO:0007669"/>
    <property type="project" value="TreeGrafter"/>
</dbReference>
<keyword evidence="6" id="KW-0472">Membrane</keyword>
<keyword evidence="4" id="KW-1133">Transmembrane helix</keyword>
<feature type="non-terminal residue" evidence="8">
    <location>
        <position position="467"/>
    </location>
</feature>
<keyword evidence="7" id="KW-0325">Glycoprotein</keyword>
<protein>
    <recommendedName>
        <fullName evidence="10">Glycosyltransferase</fullName>
    </recommendedName>
</protein>
<evidence type="ECO:0000256" key="3">
    <source>
        <dbReference type="ARBA" id="ARBA00022968"/>
    </source>
</evidence>
<dbReference type="GO" id="GO:0035269">
    <property type="term" value="P:protein O-linked glycosylation via mannose"/>
    <property type="evidence" value="ECO:0007669"/>
    <property type="project" value="TreeGrafter"/>
</dbReference>
<dbReference type="EMBL" id="BTSY01000004">
    <property type="protein sequence ID" value="GMT21870.1"/>
    <property type="molecule type" value="Genomic_DNA"/>
</dbReference>
<dbReference type="GO" id="GO:0000139">
    <property type="term" value="C:Golgi membrane"/>
    <property type="evidence" value="ECO:0007669"/>
    <property type="project" value="UniProtKB-SubCell"/>
</dbReference>
<keyword evidence="2" id="KW-0812">Transmembrane</keyword>
<gene>
    <name evidence="8" type="ORF">PFISCL1PPCAC_13167</name>
</gene>
<dbReference type="Pfam" id="PF01501">
    <property type="entry name" value="Glyco_transf_8"/>
    <property type="match status" value="1"/>
</dbReference>
<comment type="subcellular location">
    <subcellularLocation>
        <location evidence="1">Golgi apparatus membrane</location>
        <topology evidence="1">Single-pass type II membrane protein</topology>
    </subcellularLocation>
</comment>
<dbReference type="PANTHER" id="PTHR12270">
    <property type="entry name" value="GLYCOSYLTRANSFERASE-RELATED"/>
    <property type="match status" value="1"/>
</dbReference>
<dbReference type="Proteomes" id="UP001432322">
    <property type="component" value="Unassembled WGS sequence"/>
</dbReference>
<evidence type="ECO:0000256" key="5">
    <source>
        <dbReference type="ARBA" id="ARBA00023034"/>
    </source>
</evidence>
<organism evidence="8 9">
    <name type="scientific">Pristionchus fissidentatus</name>
    <dbReference type="NCBI Taxonomy" id="1538716"/>
    <lineage>
        <taxon>Eukaryota</taxon>
        <taxon>Metazoa</taxon>
        <taxon>Ecdysozoa</taxon>
        <taxon>Nematoda</taxon>
        <taxon>Chromadorea</taxon>
        <taxon>Rhabditida</taxon>
        <taxon>Rhabditina</taxon>
        <taxon>Diplogasteromorpha</taxon>
        <taxon>Diplogasteroidea</taxon>
        <taxon>Neodiplogasteridae</taxon>
        <taxon>Pristionchus</taxon>
    </lineage>
</organism>
<dbReference type="InterPro" id="IPR029044">
    <property type="entry name" value="Nucleotide-diphossugar_trans"/>
</dbReference>
<proteinExistence type="predicted"/>
<accession>A0AAV5VUZ3</accession>
<feature type="non-terminal residue" evidence="8">
    <location>
        <position position="1"/>
    </location>
</feature>
<evidence type="ECO:0000256" key="2">
    <source>
        <dbReference type="ARBA" id="ARBA00022692"/>
    </source>
</evidence>
<dbReference type="AlphaFoldDB" id="A0AAV5VUZ3"/>
<reference evidence="8" key="1">
    <citation type="submission" date="2023-10" db="EMBL/GenBank/DDBJ databases">
        <title>Genome assembly of Pristionchus species.</title>
        <authorList>
            <person name="Yoshida K."/>
            <person name="Sommer R.J."/>
        </authorList>
    </citation>
    <scope>NUCLEOTIDE SEQUENCE</scope>
    <source>
        <strain evidence="8">RS5133</strain>
    </source>
</reference>
<comment type="caution">
    <text evidence="8">The sequence shown here is derived from an EMBL/GenBank/DDBJ whole genome shotgun (WGS) entry which is preliminary data.</text>
</comment>
<evidence type="ECO:0000256" key="7">
    <source>
        <dbReference type="ARBA" id="ARBA00023180"/>
    </source>
</evidence>
<evidence type="ECO:0000313" key="9">
    <source>
        <dbReference type="Proteomes" id="UP001432322"/>
    </source>
</evidence>
<dbReference type="GO" id="GO:0042285">
    <property type="term" value="F:xylosyltransferase activity"/>
    <property type="evidence" value="ECO:0007669"/>
    <property type="project" value="TreeGrafter"/>
</dbReference>
<evidence type="ECO:0000256" key="1">
    <source>
        <dbReference type="ARBA" id="ARBA00004323"/>
    </source>
</evidence>
<evidence type="ECO:0000256" key="6">
    <source>
        <dbReference type="ARBA" id="ARBA00023136"/>
    </source>
</evidence>
<keyword evidence="5" id="KW-0333">Golgi apparatus</keyword>
<dbReference type="PANTHER" id="PTHR12270:SF25">
    <property type="entry name" value="GLYCOSYLTRANSFERASE-LIKE PROTEIN LARGE"/>
    <property type="match status" value="1"/>
</dbReference>
<dbReference type="InterPro" id="IPR002495">
    <property type="entry name" value="Glyco_trans_8"/>
</dbReference>
<dbReference type="SUPFAM" id="SSF53448">
    <property type="entry name" value="Nucleotide-diphospho-sugar transferases"/>
    <property type="match status" value="1"/>
</dbReference>
<sequence length="467" mass="53970">LQTSRVIHIATLNEGVSRCGQIEILIKSILLFHKGVIHMHIFADRRSREMLSVMFSTWQLENVRWSLYEMESVHDGVRWLPSMHHSGTIGVFKFFPDDLLPRFVEKIILIDSDTILLDDIQSLHDHFVPMDEQGAFWATSEDQYRRDGYREIYPHKDNQGENNGILLMDLKKMREIGDWNRIWKNETFSLYQKVGPLVASDQDVFTSLAFWFPQWHYRLPCVYNFQMGDWAIQSQCVGEFRDFSVVKIAHWTEGKKWDGTLANVKFFTQIYRCIQKIDGGIFGIHKSRENSTLRRTLHYIKDAEKTPQLSDLTLATHAHFNQSFPLIDHLSQWPGPVALAVYGSDEQRMLLTNFLHANAKLMSGQLAIHFVHPAVDDSKYPVSYLSKIVVDSARTDSVLLAYDIDELDVSENIYLKLTNHLNKYENDFISLIRSRKGAEVIGAVIKKPLAQLMITKDLSAEEAVHTL</sequence>
<evidence type="ECO:0008006" key="10">
    <source>
        <dbReference type="Google" id="ProtNLM"/>
    </source>
</evidence>
<dbReference type="InterPro" id="IPR051292">
    <property type="entry name" value="Xyl/GlcA_transferase"/>
</dbReference>
<keyword evidence="9" id="KW-1185">Reference proteome</keyword>
<evidence type="ECO:0000313" key="8">
    <source>
        <dbReference type="EMBL" id="GMT21870.1"/>
    </source>
</evidence>
<name>A0AAV5VUZ3_9BILA</name>
<evidence type="ECO:0000256" key="4">
    <source>
        <dbReference type="ARBA" id="ARBA00022989"/>
    </source>
</evidence>
<dbReference type="Gene3D" id="3.90.550.10">
    <property type="entry name" value="Spore Coat Polysaccharide Biosynthesis Protein SpsA, Chain A"/>
    <property type="match status" value="1"/>
</dbReference>